<accession>A0A9X1ZUL8</accession>
<sequence length="260" mass="29207">MEGGPGDDFRYLLDFNQSNKGWSLLQDYQVIYHDYRGCGLSQRHPKDELTMANSLKDLEELVDHFAPDEQVIFIGHSHGGVVATQYINSHTERVKGAVLLKPGGFSATINTHLPEANAVNLLGKDINQALWIKQLIGLDDHEKADYYYGIARVTLDRENRGERCPSKNFRGGAAAALAIAIDEVNDGNYDFTTHLDRFTEQVLFISSEESDLGYTFQEKYRVGQYPYQSHIHMEGTGHNGLINCKTSETLGYIKAYLEGL</sequence>
<dbReference type="InterPro" id="IPR000073">
    <property type="entry name" value="AB_hydrolase_1"/>
</dbReference>
<dbReference type="PANTHER" id="PTHR43798">
    <property type="entry name" value="MONOACYLGLYCEROL LIPASE"/>
    <property type="match status" value="1"/>
</dbReference>
<reference evidence="2" key="1">
    <citation type="submission" date="2022-01" db="EMBL/GenBank/DDBJ databases">
        <title>Genome sequencing of Zunongwangia sp. M21534 genome.</title>
        <authorList>
            <person name="Chen Y."/>
            <person name="Dong C."/>
            <person name="Shao Z."/>
        </authorList>
    </citation>
    <scope>NUCLEOTIDE SEQUENCE</scope>
    <source>
        <strain evidence="2">MCCC M21534</strain>
    </source>
</reference>
<dbReference type="InterPro" id="IPR029058">
    <property type="entry name" value="AB_hydrolase_fold"/>
</dbReference>
<dbReference type="Pfam" id="PF00561">
    <property type="entry name" value="Abhydrolase_1"/>
    <property type="match status" value="1"/>
</dbReference>
<dbReference type="GO" id="GO:0016787">
    <property type="term" value="F:hydrolase activity"/>
    <property type="evidence" value="ECO:0007669"/>
    <property type="project" value="UniProtKB-KW"/>
</dbReference>
<feature type="domain" description="AB hydrolase-1" evidence="1">
    <location>
        <begin position="23"/>
        <end position="109"/>
    </location>
</feature>
<evidence type="ECO:0000313" key="2">
    <source>
        <dbReference type="EMBL" id="MCL6220254.1"/>
    </source>
</evidence>
<dbReference type="Proteomes" id="UP001139521">
    <property type="component" value="Unassembled WGS sequence"/>
</dbReference>
<evidence type="ECO:0000259" key="1">
    <source>
        <dbReference type="Pfam" id="PF00561"/>
    </source>
</evidence>
<dbReference type="Gene3D" id="3.40.50.1820">
    <property type="entry name" value="alpha/beta hydrolase"/>
    <property type="match status" value="1"/>
</dbReference>
<comment type="caution">
    <text evidence="2">The sequence shown here is derived from an EMBL/GenBank/DDBJ whole genome shotgun (WGS) entry which is preliminary data.</text>
</comment>
<dbReference type="EMBL" id="JAKHSK010000036">
    <property type="protein sequence ID" value="MCL6220254.1"/>
    <property type="molecule type" value="Genomic_DNA"/>
</dbReference>
<organism evidence="2 3">
    <name type="scientific">Zunongwangia pacifica</name>
    <dbReference type="NCBI Taxonomy" id="2911062"/>
    <lineage>
        <taxon>Bacteria</taxon>
        <taxon>Pseudomonadati</taxon>
        <taxon>Bacteroidota</taxon>
        <taxon>Flavobacteriia</taxon>
        <taxon>Flavobacteriales</taxon>
        <taxon>Flavobacteriaceae</taxon>
        <taxon>Zunongwangia</taxon>
    </lineage>
</organism>
<dbReference type="PANTHER" id="PTHR43798:SF33">
    <property type="entry name" value="HYDROLASE, PUTATIVE (AFU_ORTHOLOGUE AFUA_2G14860)-RELATED"/>
    <property type="match status" value="1"/>
</dbReference>
<proteinExistence type="predicted"/>
<protein>
    <submittedName>
        <fullName evidence="2">Alpha/beta hydrolase</fullName>
    </submittedName>
</protein>
<keyword evidence="2" id="KW-0378">Hydrolase</keyword>
<dbReference type="InterPro" id="IPR050266">
    <property type="entry name" value="AB_hydrolase_sf"/>
</dbReference>
<dbReference type="AlphaFoldDB" id="A0A9X1ZUL8"/>
<dbReference type="SUPFAM" id="SSF53474">
    <property type="entry name" value="alpha/beta-Hydrolases"/>
    <property type="match status" value="1"/>
</dbReference>
<gene>
    <name evidence="2" type="ORF">L1967_18340</name>
</gene>
<dbReference type="GO" id="GO:0016020">
    <property type="term" value="C:membrane"/>
    <property type="evidence" value="ECO:0007669"/>
    <property type="project" value="TreeGrafter"/>
</dbReference>
<evidence type="ECO:0000313" key="3">
    <source>
        <dbReference type="Proteomes" id="UP001139521"/>
    </source>
</evidence>
<name>A0A9X1ZUL8_9FLAO</name>
<keyword evidence="3" id="KW-1185">Reference proteome</keyword>